<feature type="compositionally biased region" description="Basic and acidic residues" evidence="12">
    <location>
        <begin position="541"/>
        <end position="550"/>
    </location>
</feature>
<evidence type="ECO:0000256" key="8">
    <source>
        <dbReference type="ARBA" id="ARBA00022917"/>
    </source>
</evidence>
<comment type="subcellular location">
    <subcellularLocation>
        <location evidence="1">Membrane</location>
        <topology evidence="1">Multi-pass membrane protein</topology>
    </subcellularLocation>
</comment>
<evidence type="ECO:0000256" key="10">
    <source>
        <dbReference type="ARBA" id="ARBA00023136"/>
    </source>
</evidence>
<keyword evidence="8" id="KW-0648">Protein biosynthesis</keyword>
<dbReference type="PANTHER" id="PTHR43382:SF2">
    <property type="entry name" value="BIFUNCTIONAL GLUTAMATE_PROLINE--TRNA LIGASE"/>
    <property type="match status" value="1"/>
</dbReference>
<dbReference type="InterPro" id="IPR017449">
    <property type="entry name" value="Pro-tRNA_synth_II"/>
</dbReference>
<evidence type="ECO:0000256" key="1">
    <source>
        <dbReference type="ARBA" id="ARBA00004141"/>
    </source>
</evidence>
<dbReference type="EC" id="6.1.1.15" evidence="3"/>
<sequence length="756" mass="85482">MGIRVVWSQSRARWSDLGRRCSRLSFLRVANRFEAGSLSRAATCPDSWRPLMPTPKVVSIEILLSARKKEVKKETGLGLTYKKNENFGDWYSEVVVNSEMIEYYDISGCYILRPWTMTIWEVLQTFFDAEIKKMNIKNAYFPLFVTENVLQKEKDHIEGFAPEVAWVTKSGQSELEVPIAIRPTSETVMSREFLWQEGHTAFATQAEADQEVLEILELYRKIYEEFLAIPVVKGRKSELEKFAGGYYTTSVEAFIPNTGRGIQGATSHCLGQNFAKMFQINFENDKGEKAMVWQNSWAYSTRTIGVMVMVHGDDKGLVLPPKVASVQVIVIPVPFKDANTDAIFSACSSTVQALREAGFRAEADLRDNYSPGWKYSHWEMKGVPLRIEIGPKDLANNQVRVVRRDNGAKSDIPMGNLVEKVKEILSSIQECLFNAAKQKRDACIKVVNTWDEFIAALNDKKMILAPWCDEEEVEKDVKARTKGELGAAKSLCTPFDQPRLPEDLSFATLCRNSMLCLGKASQEMDILGTKLLGRKRKRKRLPVEERDGPKSRAAATMDSSSGDSGRGGGTSLLSAWSAAGSRRYQHLLDKATPHVLRRWAGLAVLALVYAARVWIVQGFYIVSYALGIYVLNLFIAFLSPQVDPEIQDLVAGPGPSLPTRSSDEFRPFVRRLPEFKFWHSITKAFCIAFVLTFFSAFDVPVFWPILLFYWLVLFTVTMKRQILHMIKYKYVPFTFGKQRYTGKKAVSTDDATLPSD</sequence>
<evidence type="ECO:0000256" key="11">
    <source>
        <dbReference type="ARBA" id="ARBA00023146"/>
    </source>
</evidence>
<feature type="transmembrane region" description="Helical" evidence="13">
    <location>
        <begin position="701"/>
        <end position="718"/>
    </location>
</feature>
<dbReference type="Gene3D" id="3.30.110.30">
    <property type="entry name" value="C-terminal domain of ProRS"/>
    <property type="match status" value="1"/>
</dbReference>
<dbReference type="PANTHER" id="PTHR43382">
    <property type="entry name" value="PROLYL-TRNA SYNTHETASE"/>
    <property type="match status" value="1"/>
</dbReference>
<feature type="region of interest" description="Disordered" evidence="12">
    <location>
        <begin position="537"/>
        <end position="568"/>
    </location>
</feature>
<dbReference type="SUPFAM" id="SSF55681">
    <property type="entry name" value="Class II aaRS and biotin synthetases"/>
    <property type="match status" value="1"/>
</dbReference>
<keyword evidence="10 13" id="KW-0472">Membrane</keyword>
<keyword evidence="16" id="KW-1185">Reference proteome</keyword>
<dbReference type="SUPFAM" id="SSF64586">
    <property type="entry name" value="C-terminal domain of ProRS"/>
    <property type="match status" value="1"/>
</dbReference>
<evidence type="ECO:0000256" key="9">
    <source>
        <dbReference type="ARBA" id="ARBA00022989"/>
    </source>
</evidence>
<dbReference type="OrthoDB" id="1350766at2759"/>
<protein>
    <recommendedName>
        <fullName evidence="3">proline--tRNA ligase</fullName>
        <ecNumber evidence="3">6.1.1.15</ecNumber>
    </recommendedName>
</protein>
<feature type="transmembrane region" description="Helical" evidence="13">
    <location>
        <begin position="621"/>
        <end position="639"/>
    </location>
</feature>
<dbReference type="GO" id="GO:0005737">
    <property type="term" value="C:cytoplasm"/>
    <property type="evidence" value="ECO:0007669"/>
    <property type="project" value="InterPro"/>
</dbReference>
<dbReference type="CDD" id="cd00862">
    <property type="entry name" value="ProRS_anticodon_zinc"/>
    <property type="match status" value="1"/>
</dbReference>
<evidence type="ECO:0000256" key="6">
    <source>
        <dbReference type="ARBA" id="ARBA00022741"/>
    </source>
</evidence>
<accession>A0A9E7FLU0</accession>
<keyword evidence="9 13" id="KW-1133">Transmembrane helix</keyword>
<evidence type="ECO:0000256" key="3">
    <source>
        <dbReference type="ARBA" id="ARBA00012831"/>
    </source>
</evidence>
<dbReference type="GO" id="GO:0005524">
    <property type="term" value="F:ATP binding"/>
    <property type="evidence" value="ECO:0007669"/>
    <property type="project" value="UniProtKB-KW"/>
</dbReference>
<dbReference type="Pfam" id="PF00587">
    <property type="entry name" value="tRNA-synt_2b"/>
    <property type="match status" value="1"/>
</dbReference>
<dbReference type="GO" id="GO:0006433">
    <property type="term" value="P:prolyl-tRNA aminoacylation"/>
    <property type="evidence" value="ECO:0007669"/>
    <property type="project" value="InterPro"/>
</dbReference>
<dbReference type="InterPro" id="IPR004932">
    <property type="entry name" value="Rer1"/>
</dbReference>
<evidence type="ECO:0000256" key="2">
    <source>
        <dbReference type="ARBA" id="ARBA00006070"/>
    </source>
</evidence>
<dbReference type="Pfam" id="PF03129">
    <property type="entry name" value="HGTP_anticodon"/>
    <property type="match status" value="1"/>
</dbReference>
<evidence type="ECO:0000256" key="4">
    <source>
        <dbReference type="ARBA" id="ARBA00022598"/>
    </source>
</evidence>
<evidence type="ECO:0000256" key="7">
    <source>
        <dbReference type="ARBA" id="ARBA00022840"/>
    </source>
</evidence>
<dbReference type="Pfam" id="PF03248">
    <property type="entry name" value="Rer1"/>
    <property type="match status" value="1"/>
</dbReference>
<reference evidence="15" key="1">
    <citation type="submission" date="2022-05" db="EMBL/GenBank/DDBJ databases">
        <title>The Musa troglodytarum L. genome provides insights into the mechanism of non-climacteric behaviour and enrichment of carotenoids.</title>
        <authorList>
            <person name="Wang J."/>
        </authorList>
    </citation>
    <scope>NUCLEOTIDE SEQUENCE</scope>
    <source>
        <tissue evidence="15">Leaf</tissue>
    </source>
</reference>
<evidence type="ECO:0000313" key="15">
    <source>
        <dbReference type="EMBL" id="URD98138.1"/>
    </source>
</evidence>
<dbReference type="FunFam" id="3.30.930.10:FF:000215">
    <property type="entry name" value="Proline--tRNA ligase cytoplasmic"/>
    <property type="match status" value="1"/>
</dbReference>
<feature type="domain" description="Aminoacyl-transfer RNA synthetases class-II family profile" evidence="14">
    <location>
        <begin position="172"/>
        <end position="320"/>
    </location>
</feature>
<dbReference type="InterPro" id="IPR006195">
    <property type="entry name" value="aa-tRNA-synth_II"/>
</dbReference>
<dbReference type="Gene3D" id="3.30.930.10">
    <property type="entry name" value="Bira Bifunctional Protein, Domain 2"/>
    <property type="match status" value="1"/>
</dbReference>
<dbReference type="InterPro" id="IPR004499">
    <property type="entry name" value="Pro-tRNA-ligase_IIa_arc-type"/>
</dbReference>
<dbReference type="SMART" id="SM00946">
    <property type="entry name" value="ProRS-C_1"/>
    <property type="match status" value="1"/>
</dbReference>
<keyword evidence="7" id="KW-0067">ATP-binding</keyword>
<evidence type="ECO:0000256" key="12">
    <source>
        <dbReference type="SAM" id="MobiDB-lite"/>
    </source>
</evidence>
<dbReference type="InterPro" id="IPR016061">
    <property type="entry name" value="Pro-tRNA_ligase_II_C"/>
</dbReference>
<name>A0A9E7FLU0_9LILI</name>
<evidence type="ECO:0000313" key="16">
    <source>
        <dbReference type="Proteomes" id="UP001055439"/>
    </source>
</evidence>
<dbReference type="InterPro" id="IPR004154">
    <property type="entry name" value="Anticodon-bd"/>
</dbReference>
<keyword evidence="6" id="KW-0547">Nucleotide-binding</keyword>
<dbReference type="GO" id="GO:0004827">
    <property type="term" value="F:proline-tRNA ligase activity"/>
    <property type="evidence" value="ECO:0007669"/>
    <property type="project" value="UniProtKB-EC"/>
</dbReference>
<feature type="transmembrane region" description="Helical" evidence="13">
    <location>
        <begin position="677"/>
        <end position="695"/>
    </location>
</feature>
<evidence type="ECO:0000259" key="14">
    <source>
        <dbReference type="PROSITE" id="PS50862"/>
    </source>
</evidence>
<keyword evidence="4" id="KW-0436">Ligase</keyword>
<dbReference type="EMBL" id="CP097506">
    <property type="protein sequence ID" value="URD98138.1"/>
    <property type="molecule type" value="Genomic_DNA"/>
</dbReference>
<dbReference type="Pfam" id="PF09180">
    <property type="entry name" value="ProRS-C_1"/>
    <property type="match status" value="1"/>
</dbReference>
<keyword evidence="5 13" id="KW-0812">Transmembrane</keyword>
<dbReference type="GO" id="GO:0017101">
    <property type="term" value="C:aminoacyl-tRNA synthetase multienzyme complex"/>
    <property type="evidence" value="ECO:0007669"/>
    <property type="project" value="TreeGrafter"/>
</dbReference>
<gene>
    <name evidence="15" type="ORF">MUK42_31689</name>
</gene>
<dbReference type="PROSITE" id="PS50862">
    <property type="entry name" value="AA_TRNA_LIGASE_II"/>
    <property type="match status" value="1"/>
</dbReference>
<dbReference type="InterPro" id="IPR036621">
    <property type="entry name" value="Anticodon-bd_dom_sf"/>
</dbReference>
<dbReference type="FunFam" id="3.40.50.800:FF:000005">
    <property type="entry name" value="bifunctional glutamate/proline--tRNA ligase"/>
    <property type="match status" value="1"/>
</dbReference>
<dbReference type="GO" id="GO:0016020">
    <property type="term" value="C:membrane"/>
    <property type="evidence" value="ECO:0007669"/>
    <property type="project" value="UniProtKB-SubCell"/>
</dbReference>
<dbReference type="InterPro" id="IPR002314">
    <property type="entry name" value="aa-tRNA-synt_IIb"/>
</dbReference>
<evidence type="ECO:0000256" key="5">
    <source>
        <dbReference type="ARBA" id="ARBA00022692"/>
    </source>
</evidence>
<dbReference type="InterPro" id="IPR045864">
    <property type="entry name" value="aa-tRNA-synth_II/BPL/LPL"/>
</dbReference>
<dbReference type="SUPFAM" id="SSF52954">
    <property type="entry name" value="Class II aaRS ABD-related"/>
    <property type="match status" value="1"/>
</dbReference>
<proteinExistence type="inferred from homology"/>
<dbReference type="Gene3D" id="3.40.50.800">
    <property type="entry name" value="Anticodon-binding domain"/>
    <property type="match status" value="1"/>
</dbReference>
<evidence type="ECO:0000256" key="13">
    <source>
        <dbReference type="SAM" id="Phobius"/>
    </source>
</evidence>
<organism evidence="15 16">
    <name type="scientific">Musa troglodytarum</name>
    <name type="common">fe'i banana</name>
    <dbReference type="NCBI Taxonomy" id="320322"/>
    <lineage>
        <taxon>Eukaryota</taxon>
        <taxon>Viridiplantae</taxon>
        <taxon>Streptophyta</taxon>
        <taxon>Embryophyta</taxon>
        <taxon>Tracheophyta</taxon>
        <taxon>Spermatophyta</taxon>
        <taxon>Magnoliopsida</taxon>
        <taxon>Liliopsida</taxon>
        <taxon>Zingiberales</taxon>
        <taxon>Musaceae</taxon>
        <taxon>Musa</taxon>
    </lineage>
</organism>
<comment type="similarity">
    <text evidence="2">Belongs to the RER1 family.</text>
</comment>
<keyword evidence="11" id="KW-0030">Aminoacyl-tRNA synthetase</keyword>
<dbReference type="Proteomes" id="UP001055439">
    <property type="component" value="Chromosome 4"/>
</dbReference>
<dbReference type="AlphaFoldDB" id="A0A9E7FLU0"/>